<evidence type="ECO:0000256" key="5">
    <source>
        <dbReference type="ARBA" id="ARBA00023004"/>
    </source>
</evidence>
<gene>
    <name evidence="7" type="ORF">V6N12_027407</name>
</gene>
<dbReference type="EMBL" id="JBBPBM010000023">
    <property type="protein sequence ID" value="KAK8546631.1"/>
    <property type="molecule type" value="Genomic_DNA"/>
</dbReference>
<dbReference type="PANTHER" id="PTHR47947:SF24">
    <property type="entry name" value="ISOFLAVONE 2'-HYDROXYLASE-LIKE"/>
    <property type="match status" value="1"/>
</dbReference>
<keyword evidence="4" id="KW-0560">Oxidoreductase</keyword>
<dbReference type="Gene3D" id="1.10.630.10">
    <property type="entry name" value="Cytochrome P450"/>
    <property type="match status" value="1"/>
</dbReference>
<comment type="caution">
    <text evidence="7">The sequence shown here is derived from an EMBL/GenBank/DDBJ whole genome shotgun (WGS) entry which is preliminary data.</text>
</comment>
<comment type="similarity">
    <text evidence="1">Belongs to the cytochrome P450 family.</text>
</comment>
<evidence type="ECO:0000256" key="3">
    <source>
        <dbReference type="ARBA" id="ARBA00022723"/>
    </source>
</evidence>
<dbReference type="Proteomes" id="UP001472677">
    <property type="component" value="Unassembled WGS sequence"/>
</dbReference>
<keyword evidence="5" id="KW-0408">Iron</keyword>
<accession>A0ABR2DW75</accession>
<reference evidence="7 8" key="1">
    <citation type="journal article" date="2024" name="G3 (Bethesda)">
        <title>Genome assembly of Hibiscus sabdariffa L. provides insights into metabolisms of medicinal natural products.</title>
        <authorList>
            <person name="Kim T."/>
        </authorList>
    </citation>
    <scope>NUCLEOTIDE SEQUENCE [LARGE SCALE GENOMIC DNA]</scope>
    <source>
        <strain evidence="7">TK-2024</strain>
        <tissue evidence="7">Old leaves</tissue>
    </source>
</reference>
<dbReference type="PANTHER" id="PTHR47947">
    <property type="entry name" value="CYTOCHROME P450 82C3-RELATED"/>
    <property type="match status" value="1"/>
</dbReference>
<keyword evidence="2" id="KW-0349">Heme</keyword>
<proteinExistence type="inferred from homology"/>
<organism evidence="7 8">
    <name type="scientific">Hibiscus sabdariffa</name>
    <name type="common">roselle</name>
    <dbReference type="NCBI Taxonomy" id="183260"/>
    <lineage>
        <taxon>Eukaryota</taxon>
        <taxon>Viridiplantae</taxon>
        <taxon>Streptophyta</taxon>
        <taxon>Embryophyta</taxon>
        <taxon>Tracheophyta</taxon>
        <taxon>Spermatophyta</taxon>
        <taxon>Magnoliopsida</taxon>
        <taxon>eudicotyledons</taxon>
        <taxon>Gunneridae</taxon>
        <taxon>Pentapetalae</taxon>
        <taxon>rosids</taxon>
        <taxon>malvids</taxon>
        <taxon>Malvales</taxon>
        <taxon>Malvaceae</taxon>
        <taxon>Malvoideae</taxon>
        <taxon>Hibiscus</taxon>
    </lineage>
</organism>
<dbReference type="InterPro" id="IPR001128">
    <property type="entry name" value="Cyt_P450"/>
</dbReference>
<protein>
    <recommendedName>
        <fullName evidence="9">Cytochrome P450</fullName>
    </recommendedName>
</protein>
<dbReference type="InterPro" id="IPR036396">
    <property type="entry name" value="Cyt_P450_sf"/>
</dbReference>
<keyword evidence="6" id="KW-0503">Monooxygenase</keyword>
<evidence type="ECO:0000256" key="1">
    <source>
        <dbReference type="ARBA" id="ARBA00010617"/>
    </source>
</evidence>
<evidence type="ECO:0000256" key="6">
    <source>
        <dbReference type="ARBA" id="ARBA00023033"/>
    </source>
</evidence>
<sequence length="129" mass="14961">MELKPMLSGLTLNNIMRMVAGKRYYGDEVTDEDEVRELRELIAEAFMSRVVHLVLRQRRFSVSDVNNKHGYYAAVNIAGTDTSTVILEWTMFSLLNHPQVLRRDKVEIDREIGEENLIDESDVSKLKYL</sequence>
<evidence type="ECO:0000313" key="8">
    <source>
        <dbReference type="Proteomes" id="UP001472677"/>
    </source>
</evidence>
<dbReference type="Pfam" id="PF00067">
    <property type="entry name" value="p450"/>
    <property type="match status" value="1"/>
</dbReference>
<name>A0ABR2DW75_9ROSI</name>
<evidence type="ECO:0008006" key="9">
    <source>
        <dbReference type="Google" id="ProtNLM"/>
    </source>
</evidence>
<dbReference type="SUPFAM" id="SSF48264">
    <property type="entry name" value="Cytochrome P450"/>
    <property type="match status" value="1"/>
</dbReference>
<evidence type="ECO:0000256" key="2">
    <source>
        <dbReference type="ARBA" id="ARBA00022617"/>
    </source>
</evidence>
<dbReference type="InterPro" id="IPR050651">
    <property type="entry name" value="Plant_Cytochrome_P450_Monoox"/>
</dbReference>
<evidence type="ECO:0000256" key="4">
    <source>
        <dbReference type="ARBA" id="ARBA00023002"/>
    </source>
</evidence>
<evidence type="ECO:0000313" key="7">
    <source>
        <dbReference type="EMBL" id="KAK8546631.1"/>
    </source>
</evidence>
<keyword evidence="8" id="KW-1185">Reference proteome</keyword>
<keyword evidence="3" id="KW-0479">Metal-binding</keyword>